<evidence type="ECO:0000313" key="3">
    <source>
        <dbReference type="Proteomes" id="UP000199004"/>
    </source>
</evidence>
<dbReference type="InterPro" id="IPR002052">
    <property type="entry name" value="DNA_methylase_N6_adenine_CS"/>
</dbReference>
<dbReference type="STRING" id="1005944.SAMN05192576_3655"/>
<accession>A0A1H0I1Z6</accession>
<evidence type="ECO:0000313" key="2">
    <source>
        <dbReference type="EMBL" id="SDO25468.1"/>
    </source>
</evidence>
<dbReference type="GO" id="GO:0032259">
    <property type="term" value="P:methylation"/>
    <property type="evidence" value="ECO:0007669"/>
    <property type="project" value="UniProtKB-KW"/>
</dbReference>
<dbReference type="PANTHER" id="PTHR18895:SF74">
    <property type="entry name" value="MTRF1L RELEASE FACTOR GLUTAMINE METHYLTRANSFERASE"/>
    <property type="match status" value="1"/>
</dbReference>
<keyword evidence="2" id="KW-0808">Transferase</keyword>
<dbReference type="InterPro" id="IPR007848">
    <property type="entry name" value="Small_mtfrase_dom"/>
</dbReference>
<dbReference type="EMBL" id="FNIC01000007">
    <property type="protein sequence ID" value="SDO25468.1"/>
    <property type="molecule type" value="Genomic_DNA"/>
</dbReference>
<reference evidence="2 3" key="1">
    <citation type="submission" date="2016-10" db="EMBL/GenBank/DDBJ databases">
        <authorList>
            <person name="de Groot N.N."/>
        </authorList>
    </citation>
    <scope>NUCLEOTIDE SEQUENCE [LARGE SCALE GENOMIC DNA]</scope>
    <source>
        <strain evidence="2 3">CGMCC 1.11147</strain>
    </source>
</reference>
<evidence type="ECO:0000259" key="1">
    <source>
        <dbReference type="Pfam" id="PF05175"/>
    </source>
</evidence>
<dbReference type="Gene3D" id="3.40.50.150">
    <property type="entry name" value="Vaccinia Virus protein VP39"/>
    <property type="match status" value="1"/>
</dbReference>
<proteinExistence type="predicted"/>
<dbReference type="Proteomes" id="UP000199004">
    <property type="component" value="Unassembled WGS sequence"/>
</dbReference>
<gene>
    <name evidence="2" type="ORF">SAMN05192576_3655</name>
</gene>
<protein>
    <submittedName>
        <fullName evidence="2">Release factor glutamine methyltransferase</fullName>
    </submittedName>
</protein>
<dbReference type="PANTHER" id="PTHR18895">
    <property type="entry name" value="HEMK METHYLTRANSFERASE"/>
    <property type="match status" value="1"/>
</dbReference>
<name>A0A1H0I1Z6_9ACTN</name>
<dbReference type="PROSITE" id="PS00092">
    <property type="entry name" value="N6_MTASE"/>
    <property type="match status" value="1"/>
</dbReference>
<dbReference type="Pfam" id="PF05175">
    <property type="entry name" value="MTS"/>
    <property type="match status" value="1"/>
</dbReference>
<organism evidence="2 3">
    <name type="scientific">Nocardioides szechwanensis</name>
    <dbReference type="NCBI Taxonomy" id="1005944"/>
    <lineage>
        <taxon>Bacteria</taxon>
        <taxon>Bacillati</taxon>
        <taxon>Actinomycetota</taxon>
        <taxon>Actinomycetes</taxon>
        <taxon>Propionibacteriales</taxon>
        <taxon>Nocardioidaceae</taxon>
        <taxon>Nocardioides</taxon>
    </lineage>
</organism>
<keyword evidence="2" id="KW-0489">Methyltransferase</keyword>
<dbReference type="GO" id="GO:0008170">
    <property type="term" value="F:N-methyltransferase activity"/>
    <property type="evidence" value="ECO:0007669"/>
    <property type="project" value="UniProtKB-ARBA"/>
</dbReference>
<dbReference type="GO" id="GO:0003676">
    <property type="term" value="F:nucleic acid binding"/>
    <property type="evidence" value="ECO:0007669"/>
    <property type="project" value="InterPro"/>
</dbReference>
<dbReference type="AlphaFoldDB" id="A0A1H0I1Z6"/>
<dbReference type="CDD" id="cd02440">
    <property type="entry name" value="AdoMet_MTases"/>
    <property type="match status" value="1"/>
</dbReference>
<feature type="domain" description="Methyltransferase small" evidence="1">
    <location>
        <begin position="51"/>
        <end position="132"/>
    </location>
</feature>
<sequence length="217" mass="22862">MRAEGAPVGMTRDTRERMAFSHLTIEYDARVLEPRPWTAMQSRWAAELIPGSPVGRVLELCAGAGHIGLLAVSLASRPLVCVDLNPAACELTRHNAALAGLDADVEVRCGDLADVVPPGEEFGVVIADPPWVPAADTGRFPEDPLLAIDGGDDGLTVARQCLRVASGSTADGGHVLIQLGTPEQARQLATEAAGTALDLVEIREGERGVVARFDRVS</sequence>
<dbReference type="InterPro" id="IPR050320">
    <property type="entry name" value="N5-glutamine_MTase"/>
</dbReference>
<dbReference type="SUPFAM" id="SSF53335">
    <property type="entry name" value="S-adenosyl-L-methionine-dependent methyltransferases"/>
    <property type="match status" value="1"/>
</dbReference>
<dbReference type="GO" id="GO:0008757">
    <property type="term" value="F:S-adenosylmethionine-dependent methyltransferase activity"/>
    <property type="evidence" value="ECO:0007669"/>
    <property type="project" value="UniProtKB-ARBA"/>
</dbReference>
<keyword evidence="3" id="KW-1185">Reference proteome</keyword>
<dbReference type="InterPro" id="IPR029063">
    <property type="entry name" value="SAM-dependent_MTases_sf"/>
</dbReference>